<dbReference type="STRING" id="189425.PGRAT_02510"/>
<gene>
    <name evidence="2" type="ORF">PGRAT_02510</name>
</gene>
<dbReference type="Pfam" id="PF10282">
    <property type="entry name" value="Lactonase"/>
    <property type="match status" value="1"/>
</dbReference>
<dbReference type="InterPro" id="IPR050282">
    <property type="entry name" value="Cycloisomerase_2"/>
</dbReference>
<dbReference type="HOGENOM" id="CLU_038716_5_1_9"/>
<evidence type="ECO:0000313" key="3">
    <source>
        <dbReference type="Proteomes" id="UP000029500"/>
    </source>
</evidence>
<dbReference type="OrthoDB" id="9790815at2"/>
<evidence type="ECO:0000256" key="1">
    <source>
        <dbReference type="ARBA" id="ARBA00005564"/>
    </source>
</evidence>
<organism evidence="2 3">
    <name type="scientific">Paenibacillus graminis</name>
    <dbReference type="NCBI Taxonomy" id="189425"/>
    <lineage>
        <taxon>Bacteria</taxon>
        <taxon>Bacillati</taxon>
        <taxon>Bacillota</taxon>
        <taxon>Bacilli</taxon>
        <taxon>Bacillales</taxon>
        <taxon>Paenibacillaceae</taxon>
        <taxon>Paenibacillus</taxon>
    </lineage>
</organism>
<dbReference type="PANTHER" id="PTHR30344:SF1">
    <property type="entry name" value="6-PHOSPHOGLUCONOLACTONASE"/>
    <property type="match status" value="1"/>
</dbReference>
<dbReference type="SUPFAM" id="SSF51004">
    <property type="entry name" value="C-terminal (heme d1) domain of cytochrome cd1-nitrite reductase"/>
    <property type="match status" value="1"/>
</dbReference>
<dbReference type="eggNOG" id="COG2706">
    <property type="taxonomic scope" value="Bacteria"/>
</dbReference>
<dbReference type="GO" id="GO:0005829">
    <property type="term" value="C:cytosol"/>
    <property type="evidence" value="ECO:0007669"/>
    <property type="project" value="TreeGrafter"/>
</dbReference>
<protein>
    <submittedName>
        <fullName evidence="2">6-phosphogluconolactonase</fullName>
    </submittedName>
</protein>
<dbReference type="InterPro" id="IPR015943">
    <property type="entry name" value="WD40/YVTN_repeat-like_dom_sf"/>
</dbReference>
<dbReference type="EMBL" id="CP009287">
    <property type="protein sequence ID" value="AIQ66648.1"/>
    <property type="molecule type" value="Genomic_DNA"/>
</dbReference>
<reference evidence="2 3" key="1">
    <citation type="submission" date="2014-08" db="EMBL/GenBank/DDBJ databases">
        <title>Comparative genomics of the Paenibacillus odorifer group.</title>
        <authorList>
            <person name="den Bakker H.C."/>
            <person name="Tsai Y.-C."/>
            <person name="Martin N."/>
            <person name="Korlach J."/>
            <person name="Wiedmann M."/>
        </authorList>
    </citation>
    <scope>NUCLEOTIDE SEQUENCE [LARGE SCALE GENOMIC DNA]</scope>
    <source>
        <strain evidence="2 3">DSM 15220</strain>
    </source>
</reference>
<accession>A0A089M558</accession>
<dbReference type="PANTHER" id="PTHR30344">
    <property type="entry name" value="6-PHOSPHOGLUCONOLACTONASE-RELATED"/>
    <property type="match status" value="1"/>
</dbReference>
<comment type="similarity">
    <text evidence="1">Belongs to the cycloisomerase 2 family.</text>
</comment>
<dbReference type="Proteomes" id="UP000029500">
    <property type="component" value="Chromosome"/>
</dbReference>
<name>A0A089M558_9BACL</name>
<dbReference type="Gene3D" id="2.130.10.10">
    <property type="entry name" value="YVTN repeat-like/Quinoprotein amine dehydrogenase"/>
    <property type="match status" value="1"/>
</dbReference>
<dbReference type="AlphaFoldDB" id="A0A089M558"/>
<evidence type="ECO:0000313" key="2">
    <source>
        <dbReference type="EMBL" id="AIQ66648.1"/>
    </source>
</evidence>
<keyword evidence="3" id="KW-1185">Reference proteome</keyword>
<proteinExistence type="inferred from homology"/>
<dbReference type="RefSeq" id="WP_025707399.1">
    <property type="nucleotide sequence ID" value="NZ_CP009287.1"/>
</dbReference>
<dbReference type="InterPro" id="IPR019405">
    <property type="entry name" value="Lactonase_7-beta_prop"/>
</dbReference>
<dbReference type="GO" id="GO:0017057">
    <property type="term" value="F:6-phosphogluconolactonase activity"/>
    <property type="evidence" value="ECO:0007669"/>
    <property type="project" value="TreeGrafter"/>
</dbReference>
<dbReference type="InterPro" id="IPR011048">
    <property type="entry name" value="Haem_d1_sf"/>
</dbReference>
<dbReference type="KEGG" id="pgm:PGRAT_02510"/>
<sequence length="354" mass="38291">MQQPNEVLFYAGTYNSVDQDAIILGALNKDTGEMRILNSTKGIENPSYLAVNSSGTVLYAVSEKDEGEVYAYAIEPGSKALRLLGSRPTEGGAPCYVSISPQEDYIFVSNYSGGNVNIFPVEADGSLQEMSAQVKHTGSGLREDRQEAPHPHSVIPDRSGRHVLVCDLGLDQIVFYRVEDGKLATHREVPLPPGSGPRHLAGHPSGQWLYLINELNSTITVFASDEQSADLKILQNISSLPEHYAAGSDDTAADIHVSPCGRFLYASNRGHDSIAVFHIDASTGLLEAQDWVISGGRTPRNFAIIGGMLLAANQNSDNIVSFRIDRETGRLIPTGNELDLTSPVCLKLLNLQSD</sequence>